<dbReference type="InterPro" id="IPR043876">
    <property type="entry name" value="DUF5856"/>
</dbReference>
<feature type="region of interest" description="Disordered" evidence="1">
    <location>
        <begin position="1"/>
        <end position="26"/>
    </location>
</feature>
<dbReference type="Pfam" id="PF19174">
    <property type="entry name" value="DUF5856"/>
    <property type="match status" value="1"/>
</dbReference>
<protein>
    <submittedName>
        <fullName evidence="2">Uncharacterized protein</fullName>
    </submittedName>
</protein>
<name>A0A6C0DBW9_9ZZZZ</name>
<accession>A0A6C0DBW9</accession>
<dbReference type="EMBL" id="MN739577">
    <property type="protein sequence ID" value="QHT13911.1"/>
    <property type="molecule type" value="Genomic_DNA"/>
</dbReference>
<sequence>MSNKKMDSKRSRRKIRTKSRTLKKSLKKTLPNETKAKIVQTFLEMLNTVKLYHWKTHSYAQHKATDELYKELNENIDTFVEILLGKDESRVKMVEKRSRLIDSVNTKDFKDRIYEYREFLIDISKYFNEKRDTDLLNVRDEILGHINQFLYLMTFYK</sequence>
<organism evidence="2">
    <name type="scientific">viral metagenome</name>
    <dbReference type="NCBI Taxonomy" id="1070528"/>
    <lineage>
        <taxon>unclassified sequences</taxon>
        <taxon>metagenomes</taxon>
        <taxon>organismal metagenomes</taxon>
    </lineage>
</organism>
<feature type="compositionally biased region" description="Basic residues" evidence="1">
    <location>
        <begin position="10"/>
        <end position="26"/>
    </location>
</feature>
<dbReference type="AlphaFoldDB" id="A0A6C0DBW9"/>
<evidence type="ECO:0000313" key="2">
    <source>
        <dbReference type="EMBL" id="QHT13911.1"/>
    </source>
</evidence>
<reference evidence="2" key="1">
    <citation type="journal article" date="2020" name="Nature">
        <title>Giant virus diversity and host interactions through global metagenomics.</title>
        <authorList>
            <person name="Schulz F."/>
            <person name="Roux S."/>
            <person name="Paez-Espino D."/>
            <person name="Jungbluth S."/>
            <person name="Walsh D.A."/>
            <person name="Denef V.J."/>
            <person name="McMahon K.D."/>
            <person name="Konstantinidis K.T."/>
            <person name="Eloe-Fadrosh E.A."/>
            <person name="Kyrpides N.C."/>
            <person name="Woyke T."/>
        </authorList>
    </citation>
    <scope>NUCLEOTIDE SEQUENCE</scope>
    <source>
        <strain evidence="2">GVMAG-M-3300023174-134</strain>
    </source>
</reference>
<proteinExistence type="predicted"/>
<evidence type="ECO:0000256" key="1">
    <source>
        <dbReference type="SAM" id="MobiDB-lite"/>
    </source>
</evidence>